<gene>
    <name evidence="8" type="ORF">HC248_00206</name>
</gene>
<feature type="transmembrane region" description="Helical" evidence="6">
    <location>
        <begin position="239"/>
        <end position="259"/>
    </location>
</feature>
<feature type="domain" description="Translocator protein BipB-like C-terminal" evidence="7">
    <location>
        <begin position="69"/>
        <end position="383"/>
    </location>
</feature>
<feature type="transmembrane region" description="Helical" evidence="6">
    <location>
        <begin position="150"/>
        <end position="170"/>
    </location>
</feature>
<feature type="region of interest" description="Disordered" evidence="5">
    <location>
        <begin position="1"/>
        <end position="52"/>
    </location>
</feature>
<evidence type="ECO:0000313" key="8">
    <source>
        <dbReference type="EMBL" id="QJC54943.1"/>
    </source>
</evidence>
<evidence type="ECO:0000256" key="3">
    <source>
        <dbReference type="ARBA" id="ARBA00023026"/>
    </source>
</evidence>
<evidence type="ECO:0000256" key="4">
    <source>
        <dbReference type="ARBA" id="ARBA00035640"/>
    </source>
</evidence>
<keyword evidence="6" id="KW-0812">Transmembrane</keyword>
<dbReference type="Proteomes" id="UP000502041">
    <property type="component" value="Chromosome"/>
</dbReference>
<evidence type="ECO:0000256" key="1">
    <source>
        <dbReference type="ARBA" id="ARBA00004551"/>
    </source>
</evidence>
<dbReference type="KEGG" id="pvac:HC248_00206"/>
<comment type="subcellular location">
    <subcellularLocation>
        <location evidence="1">Host membrane</location>
    </subcellularLocation>
</comment>
<dbReference type="AlphaFoldDB" id="A0A6H2H563"/>
<keyword evidence="3" id="KW-0843">Virulence</keyword>
<sequence length="389" mass="40312">MRTDPTSPQQPPRQSNQEYGSSTAGTASTAAGSLSDYPNNAQPSTVDPKASGIPWLPDATNFSPEDFAIALGAMQNLSTDAQLSCAQTRVKVSQKKMQDINKKCMQKIADWSKNSANAEKKGEWMGILGVCIKALAVVATVAAVVMTGGLAAPLMFVAVVGMVGAGISLASDISKLSGGKGFELTTLVFDALGNLGLSYRDRQIVTGAIGLPLMIADPAFFGMFVTGIAGHITADKSKLAIVMTTFTVVAGLAMAVSVARAASSGAAKAAAEVASETGKTVAKTALSPTVVAALVQRCTALLSGVLGIPTAVITGLKAVDTKNADKALIDKTELDNFSIKIEKILMDGQEDMKKLYSDLMDQFQAVSSIINENSKSISQTAKNIAPNTV</sequence>
<feature type="compositionally biased region" description="Polar residues" evidence="5">
    <location>
        <begin position="1"/>
        <end position="19"/>
    </location>
</feature>
<organism evidence="8 9">
    <name type="scientific">Polaromonas vacuolata</name>
    <dbReference type="NCBI Taxonomy" id="37448"/>
    <lineage>
        <taxon>Bacteria</taxon>
        <taxon>Pseudomonadati</taxon>
        <taxon>Pseudomonadota</taxon>
        <taxon>Betaproteobacteria</taxon>
        <taxon>Burkholderiales</taxon>
        <taxon>Comamonadaceae</taxon>
        <taxon>Polaromonas</taxon>
    </lineage>
</organism>
<accession>A0A6H2H563</accession>
<evidence type="ECO:0000313" key="9">
    <source>
        <dbReference type="Proteomes" id="UP000502041"/>
    </source>
</evidence>
<name>A0A6H2H563_9BURK</name>
<feature type="compositionally biased region" description="Polar residues" evidence="5">
    <location>
        <begin position="36"/>
        <end position="45"/>
    </location>
</feature>
<dbReference type="RefSeq" id="WP_168920870.1">
    <property type="nucleotide sequence ID" value="NZ_CP051461.1"/>
</dbReference>
<proteinExistence type="inferred from homology"/>
<comment type="similarity">
    <text evidence="4">Belongs to the SctE/SipB/YopB family.</text>
</comment>
<keyword evidence="6" id="KW-0472">Membrane</keyword>
<feature type="transmembrane region" description="Helical" evidence="6">
    <location>
        <begin position="124"/>
        <end position="144"/>
    </location>
</feature>
<dbReference type="GO" id="GO:0033644">
    <property type="term" value="C:host cell membrane"/>
    <property type="evidence" value="ECO:0007669"/>
    <property type="project" value="UniProtKB-SubCell"/>
</dbReference>
<dbReference type="EMBL" id="CP051461">
    <property type="protein sequence ID" value="QJC54943.1"/>
    <property type="molecule type" value="Genomic_DNA"/>
</dbReference>
<keyword evidence="9" id="KW-1185">Reference proteome</keyword>
<evidence type="ECO:0000259" key="7">
    <source>
        <dbReference type="Pfam" id="PF04888"/>
    </source>
</evidence>
<evidence type="ECO:0000256" key="5">
    <source>
        <dbReference type="SAM" id="MobiDB-lite"/>
    </source>
</evidence>
<feature type="compositionally biased region" description="Low complexity" evidence="5">
    <location>
        <begin position="20"/>
        <end position="33"/>
    </location>
</feature>
<feature type="transmembrane region" description="Helical" evidence="6">
    <location>
        <begin position="209"/>
        <end position="233"/>
    </location>
</feature>
<evidence type="ECO:0000256" key="6">
    <source>
        <dbReference type="SAM" id="Phobius"/>
    </source>
</evidence>
<dbReference type="Pfam" id="PF04888">
    <property type="entry name" value="SseC"/>
    <property type="match status" value="1"/>
</dbReference>
<reference evidence="8 9" key="1">
    <citation type="submission" date="2020-04" db="EMBL/GenBank/DDBJ databases">
        <title>Complete genome of a Psychrophilic, Marine, Gas Vacuolate Bacterium Polaromonas vacuolata KCTC 22033T.</title>
        <authorList>
            <person name="Hwang K."/>
            <person name="Kim K.M."/>
        </authorList>
    </citation>
    <scope>NUCLEOTIDE SEQUENCE [LARGE SCALE GENOMIC DNA]</scope>
    <source>
        <strain evidence="8 9">KCTC 22033</strain>
    </source>
</reference>
<keyword evidence="2" id="KW-1043">Host membrane</keyword>
<keyword evidence="6" id="KW-1133">Transmembrane helix</keyword>
<evidence type="ECO:0000256" key="2">
    <source>
        <dbReference type="ARBA" id="ARBA00022870"/>
    </source>
</evidence>
<protein>
    <recommendedName>
        <fullName evidence="7">Translocator protein BipB-like C-terminal domain-containing protein</fullName>
    </recommendedName>
</protein>
<dbReference type="InterPro" id="IPR006972">
    <property type="entry name" value="BipB-like_C"/>
</dbReference>